<keyword evidence="2" id="KW-1185">Reference proteome</keyword>
<evidence type="ECO:0000313" key="1">
    <source>
        <dbReference type="EMBL" id="KAH9319351.1"/>
    </source>
</evidence>
<comment type="caution">
    <text evidence="1">The sequence shown here is derived from an EMBL/GenBank/DDBJ whole genome shotgun (WGS) entry which is preliminary data.</text>
</comment>
<reference evidence="1 2" key="1">
    <citation type="journal article" date="2021" name="Nat. Plants">
        <title>The Taxus genome provides insights into paclitaxel biosynthesis.</title>
        <authorList>
            <person name="Xiong X."/>
            <person name="Gou J."/>
            <person name="Liao Q."/>
            <person name="Li Y."/>
            <person name="Zhou Q."/>
            <person name="Bi G."/>
            <person name="Li C."/>
            <person name="Du R."/>
            <person name="Wang X."/>
            <person name="Sun T."/>
            <person name="Guo L."/>
            <person name="Liang H."/>
            <person name="Lu P."/>
            <person name="Wu Y."/>
            <person name="Zhang Z."/>
            <person name="Ro D.K."/>
            <person name="Shang Y."/>
            <person name="Huang S."/>
            <person name="Yan J."/>
        </authorList>
    </citation>
    <scope>NUCLEOTIDE SEQUENCE [LARGE SCALE GENOMIC DNA]</scope>
    <source>
        <strain evidence="1">Ta-2019</strain>
    </source>
</reference>
<accession>A0AA38G9V0</accession>
<dbReference type="Proteomes" id="UP000824469">
    <property type="component" value="Unassembled WGS sequence"/>
</dbReference>
<proteinExistence type="predicted"/>
<organism evidence="1 2">
    <name type="scientific">Taxus chinensis</name>
    <name type="common">Chinese yew</name>
    <name type="synonym">Taxus wallichiana var. chinensis</name>
    <dbReference type="NCBI Taxonomy" id="29808"/>
    <lineage>
        <taxon>Eukaryota</taxon>
        <taxon>Viridiplantae</taxon>
        <taxon>Streptophyta</taxon>
        <taxon>Embryophyta</taxon>
        <taxon>Tracheophyta</taxon>
        <taxon>Spermatophyta</taxon>
        <taxon>Pinopsida</taxon>
        <taxon>Pinidae</taxon>
        <taxon>Conifers II</taxon>
        <taxon>Cupressales</taxon>
        <taxon>Taxaceae</taxon>
        <taxon>Taxus</taxon>
    </lineage>
</organism>
<dbReference type="AlphaFoldDB" id="A0AA38G9V0"/>
<evidence type="ECO:0000313" key="2">
    <source>
        <dbReference type="Proteomes" id="UP000824469"/>
    </source>
</evidence>
<name>A0AA38G9V0_TAXCH</name>
<gene>
    <name evidence="1" type="ORF">KI387_021120</name>
</gene>
<feature type="non-terminal residue" evidence="1">
    <location>
        <position position="80"/>
    </location>
</feature>
<dbReference type="EMBL" id="JAHRHJ020000004">
    <property type="protein sequence ID" value="KAH9319351.1"/>
    <property type="molecule type" value="Genomic_DNA"/>
</dbReference>
<protein>
    <submittedName>
        <fullName evidence="1">Uncharacterized protein</fullName>
    </submittedName>
</protein>
<sequence length="80" mass="9022">MLLSKKWAASVGGSVKMAMSYATIPIEGNLVKLYGENKMLYLIEDPSNASYEFLQVDADLNSFMSFVDFREYESVENRAP</sequence>